<dbReference type="PANTHER" id="PTHR43280">
    <property type="entry name" value="ARAC-FAMILY TRANSCRIPTIONAL REGULATOR"/>
    <property type="match status" value="1"/>
</dbReference>
<proteinExistence type="predicted"/>
<evidence type="ECO:0000313" key="7">
    <source>
        <dbReference type="Proteomes" id="UP000600247"/>
    </source>
</evidence>
<dbReference type="PANTHER" id="PTHR43280:SF28">
    <property type="entry name" value="HTH-TYPE TRANSCRIPTIONAL ACTIVATOR RHAS"/>
    <property type="match status" value="1"/>
</dbReference>
<dbReference type="GO" id="GO:0043565">
    <property type="term" value="F:sequence-specific DNA binding"/>
    <property type="evidence" value="ECO:0007669"/>
    <property type="project" value="InterPro"/>
</dbReference>
<protein>
    <submittedName>
        <fullName evidence="6">Uncharacterized protein</fullName>
    </submittedName>
</protein>
<name>A0A917LXN7_9BACL</name>
<dbReference type="PROSITE" id="PS01124">
    <property type="entry name" value="HTH_ARAC_FAMILY_2"/>
    <property type="match status" value="1"/>
</dbReference>
<evidence type="ECO:0000259" key="5">
    <source>
        <dbReference type="PROSITE" id="PS50983"/>
    </source>
</evidence>
<dbReference type="Gene3D" id="3.40.50.1980">
    <property type="entry name" value="Nitrogenase molybdenum iron protein domain"/>
    <property type="match status" value="2"/>
</dbReference>
<dbReference type="InterPro" id="IPR009057">
    <property type="entry name" value="Homeodomain-like_sf"/>
</dbReference>
<reference evidence="6 7" key="1">
    <citation type="journal article" date="2014" name="Int. J. Syst. Evol. Microbiol.">
        <title>Complete genome sequence of Corynebacterium casei LMG S-19264T (=DSM 44701T), isolated from a smear-ripened cheese.</title>
        <authorList>
            <consortium name="US DOE Joint Genome Institute (JGI-PGF)"/>
            <person name="Walter F."/>
            <person name="Albersmeier A."/>
            <person name="Kalinowski J."/>
            <person name="Ruckert C."/>
        </authorList>
    </citation>
    <scope>NUCLEOTIDE SEQUENCE [LARGE SCALE GENOMIC DNA]</scope>
    <source>
        <strain evidence="6 7">CGMCC 1.15286</strain>
    </source>
</reference>
<dbReference type="Pfam" id="PF01497">
    <property type="entry name" value="Peripla_BP_2"/>
    <property type="match status" value="1"/>
</dbReference>
<evidence type="ECO:0000256" key="2">
    <source>
        <dbReference type="ARBA" id="ARBA00023125"/>
    </source>
</evidence>
<feature type="domain" description="HTH araC/xylS-type" evidence="4">
    <location>
        <begin position="148"/>
        <end position="246"/>
    </location>
</feature>
<dbReference type="PROSITE" id="PS50983">
    <property type="entry name" value="FE_B12_PBP"/>
    <property type="match status" value="1"/>
</dbReference>
<dbReference type="Proteomes" id="UP000600247">
    <property type="component" value="Unassembled WGS sequence"/>
</dbReference>
<dbReference type="InterPro" id="IPR018060">
    <property type="entry name" value="HTH_AraC"/>
</dbReference>
<gene>
    <name evidence="6" type="ORF">GCM10010918_18330</name>
</gene>
<evidence type="ECO:0000259" key="4">
    <source>
        <dbReference type="PROSITE" id="PS01124"/>
    </source>
</evidence>
<evidence type="ECO:0000256" key="1">
    <source>
        <dbReference type="ARBA" id="ARBA00023015"/>
    </source>
</evidence>
<dbReference type="Pfam" id="PF12833">
    <property type="entry name" value="HTH_18"/>
    <property type="match status" value="1"/>
</dbReference>
<keyword evidence="7" id="KW-1185">Reference proteome</keyword>
<organism evidence="6 7">
    <name type="scientific">Paenibacillus radicis</name>
    <name type="common">ex Gao et al. 2016</name>
    <dbReference type="NCBI Taxonomy" id="1737354"/>
    <lineage>
        <taxon>Bacteria</taxon>
        <taxon>Bacillati</taxon>
        <taxon>Bacillota</taxon>
        <taxon>Bacilli</taxon>
        <taxon>Bacillales</taxon>
        <taxon>Paenibacillaceae</taxon>
        <taxon>Paenibacillus</taxon>
    </lineage>
</organism>
<dbReference type="SUPFAM" id="SSF53807">
    <property type="entry name" value="Helical backbone' metal receptor"/>
    <property type="match status" value="1"/>
</dbReference>
<keyword evidence="3" id="KW-0804">Transcription</keyword>
<accession>A0A917LXN7</accession>
<evidence type="ECO:0000313" key="6">
    <source>
        <dbReference type="EMBL" id="GGG64563.1"/>
    </source>
</evidence>
<dbReference type="InterPro" id="IPR002491">
    <property type="entry name" value="ABC_transptr_periplasmic_BD"/>
</dbReference>
<dbReference type="GO" id="GO:0003700">
    <property type="term" value="F:DNA-binding transcription factor activity"/>
    <property type="evidence" value="ECO:0007669"/>
    <property type="project" value="InterPro"/>
</dbReference>
<dbReference type="EMBL" id="BMHY01000003">
    <property type="protein sequence ID" value="GGG64563.1"/>
    <property type="molecule type" value="Genomic_DNA"/>
</dbReference>
<keyword evidence="2" id="KW-0238">DNA-binding</keyword>
<keyword evidence="1" id="KW-0805">Transcription regulation</keyword>
<dbReference type="SUPFAM" id="SSF46689">
    <property type="entry name" value="Homeodomain-like"/>
    <property type="match status" value="2"/>
</dbReference>
<comment type="caution">
    <text evidence="6">The sequence shown here is derived from an EMBL/GenBank/DDBJ whole genome shotgun (WGS) entry which is preliminary data.</text>
</comment>
<dbReference type="Gene3D" id="1.10.10.60">
    <property type="entry name" value="Homeodomain-like"/>
    <property type="match status" value="2"/>
</dbReference>
<dbReference type="AlphaFoldDB" id="A0A917LXN7"/>
<evidence type="ECO:0000256" key="3">
    <source>
        <dbReference type="ARBA" id="ARBA00023163"/>
    </source>
</evidence>
<feature type="domain" description="Fe/B12 periplasmic-binding" evidence="5">
    <location>
        <begin position="251"/>
        <end position="515"/>
    </location>
</feature>
<dbReference type="SMART" id="SM00342">
    <property type="entry name" value="HTH_ARAC"/>
    <property type="match status" value="1"/>
</dbReference>
<sequence length="524" mass="59569">MAAGEVLYLPCPAFILITDGQAVWNINGQPIHVAFGQLFAVEANSVIEVIESGNLDLAGWQIQFHTYVLNNNETEDKNFEWHVPAGDTFQQVQLTGGFLTGINDFLHEEQPGQTIGMLVDRQYFLYGLLRSLYQQQPDDRQTTKKGILRSIAYMQEHYDEVITREQLAQLAGISPWHYSRKFSEWCGKRPSDYLANYRIYRAQEELLLTSAKSQDIARKTGFEDVHYFSRRFKHFTGVSPKKYAQTLQQRKIVSLSPICAEVLIALGIVPYAVMVTPLLLSEHHRDLFDKHRVKLLEAQQYVIPVELIEQAEPALIVGHFLTEDMKKRLRTIGPILTGLTLDIDSLLTRFAELFDKRAEAQSYQLRMTNEMNAAQQRLKAVIEAKAPVMVLRVEPFGYRYLGGNSSGVSQLLYHKLGLAIPPSLKAGKAWFNPCSLDQLAAVDPEYLFVEKRVMENFSTEENMQKLLESNCWANLRAVRNDQVFYVDTRIWVDGCGIAGQTLIIDQIVSGLTKAPKEAHNNPIE</sequence>